<dbReference type="InterPro" id="IPR000866">
    <property type="entry name" value="AhpC/TSA"/>
</dbReference>
<feature type="domain" description="Thioredoxin" evidence="1">
    <location>
        <begin position="325"/>
        <end position="403"/>
    </location>
</feature>
<sequence>MQKYISILLFLIPSLITGQSLQLQVNLPEASGREIYLAQYYLGNIYAKDTIQTDEEGRGIFKADTLLPQGLYKIYMDENNHFNFLLGSNQQFLIQNESFQSENLKIEGSAEAEAFVEYTVFLKNLQQKNAEIRKQMETANDTERQNFLNELDELTTQLYNYWDDLEKEFHDSFLAKFVKANHVPALKVSTLPEEVQKNDTLLQNARFYFQQKHFWDNFDYTDERFLYTPFFKNKLETWFTKVLYQNYDSVKTPVFNFIEEVKPHPRIFQFATSYFLNNSINSNIMGMDALFVDIARKYYLSGEAFWATEESLGKIRENVLFAENNLIGKTAPNLTLESFDGEYVNLHQIDAKYTLVVIYEPNCSHCRTFVPALYNDVYQPFKNKGLEVFAIYTMDDKEEWSDF</sequence>
<organism evidence="2">
    <name type="scientific">Mariniphaga anaerophila</name>
    <dbReference type="NCBI Taxonomy" id="1484053"/>
    <lineage>
        <taxon>Bacteria</taxon>
        <taxon>Pseudomonadati</taxon>
        <taxon>Bacteroidota</taxon>
        <taxon>Bacteroidia</taxon>
        <taxon>Marinilabiliales</taxon>
        <taxon>Prolixibacteraceae</taxon>
        <taxon>Mariniphaga</taxon>
    </lineage>
</organism>
<dbReference type="InterPro" id="IPR013766">
    <property type="entry name" value="Thioredoxin_domain"/>
</dbReference>
<accession>A0A831LNG8</accession>
<dbReference type="EMBL" id="DSDK01000175">
    <property type="protein sequence ID" value="HDR50598.1"/>
    <property type="molecule type" value="Genomic_DNA"/>
</dbReference>
<dbReference type="Gene3D" id="3.40.30.10">
    <property type="entry name" value="Glutaredoxin"/>
    <property type="match status" value="1"/>
</dbReference>
<dbReference type="Proteomes" id="UP000886047">
    <property type="component" value="Unassembled WGS sequence"/>
</dbReference>
<evidence type="ECO:0000313" key="2">
    <source>
        <dbReference type="EMBL" id="HDR50598.1"/>
    </source>
</evidence>
<dbReference type="InterPro" id="IPR036249">
    <property type="entry name" value="Thioredoxin-like_sf"/>
</dbReference>
<dbReference type="SUPFAM" id="SSF52833">
    <property type="entry name" value="Thioredoxin-like"/>
    <property type="match status" value="1"/>
</dbReference>
<gene>
    <name evidence="2" type="ORF">ENN90_03115</name>
</gene>
<protein>
    <submittedName>
        <fullName evidence="2">Redoxin domain-containing protein</fullName>
    </submittedName>
</protein>
<evidence type="ECO:0000259" key="1">
    <source>
        <dbReference type="PROSITE" id="PS51352"/>
    </source>
</evidence>
<dbReference type="AlphaFoldDB" id="A0A831LNG8"/>
<name>A0A831LNG8_9BACT</name>
<dbReference type="Pfam" id="PF14289">
    <property type="entry name" value="DUF4369"/>
    <property type="match status" value="1"/>
</dbReference>
<dbReference type="PROSITE" id="PS51352">
    <property type="entry name" value="THIOREDOXIN_2"/>
    <property type="match status" value="1"/>
</dbReference>
<dbReference type="Pfam" id="PF00578">
    <property type="entry name" value="AhpC-TSA"/>
    <property type="match status" value="1"/>
</dbReference>
<dbReference type="GO" id="GO:0016491">
    <property type="term" value="F:oxidoreductase activity"/>
    <property type="evidence" value="ECO:0007669"/>
    <property type="project" value="InterPro"/>
</dbReference>
<comment type="caution">
    <text evidence="2">The sequence shown here is derived from an EMBL/GenBank/DDBJ whole genome shotgun (WGS) entry which is preliminary data.</text>
</comment>
<proteinExistence type="predicted"/>
<dbReference type="InterPro" id="IPR025380">
    <property type="entry name" value="DUF4369"/>
</dbReference>
<reference evidence="2" key="1">
    <citation type="journal article" date="2020" name="mSystems">
        <title>Genome- and Community-Level Interaction Insights into Carbon Utilization and Element Cycling Functions of Hydrothermarchaeota in Hydrothermal Sediment.</title>
        <authorList>
            <person name="Zhou Z."/>
            <person name="Liu Y."/>
            <person name="Xu W."/>
            <person name="Pan J."/>
            <person name="Luo Z.H."/>
            <person name="Li M."/>
        </authorList>
    </citation>
    <scope>NUCLEOTIDE SEQUENCE [LARGE SCALE GENOMIC DNA]</scope>
    <source>
        <strain evidence="2">SpSt-1217</strain>
    </source>
</reference>
<feature type="non-terminal residue" evidence="2">
    <location>
        <position position="403"/>
    </location>
</feature>
<dbReference type="GO" id="GO:0016209">
    <property type="term" value="F:antioxidant activity"/>
    <property type="evidence" value="ECO:0007669"/>
    <property type="project" value="InterPro"/>
</dbReference>